<dbReference type="EMBL" id="CAADFK010000093">
    <property type="protein sequence ID" value="VFK16336.1"/>
    <property type="molecule type" value="Genomic_DNA"/>
</dbReference>
<name>A0A450WGX4_9GAMM</name>
<organism evidence="1">
    <name type="scientific">Candidatus Kentrum sp. LPFa</name>
    <dbReference type="NCBI Taxonomy" id="2126335"/>
    <lineage>
        <taxon>Bacteria</taxon>
        <taxon>Pseudomonadati</taxon>
        <taxon>Pseudomonadota</taxon>
        <taxon>Gammaproteobacteria</taxon>
        <taxon>Candidatus Kentrum</taxon>
    </lineage>
</organism>
<evidence type="ECO:0000313" key="1">
    <source>
        <dbReference type="EMBL" id="VFK16336.1"/>
    </source>
</evidence>
<sequence length="100" mass="12024">MHKIPPSGRDDIFFIYAMEFWFRLGRVGMSLWYFIHSVSKYALLSNLYHEQAPSLISVLFYVRITRTLQYHLVLEETRRVFRLFRNNFREGFQESASAIP</sequence>
<gene>
    <name evidence="1" type="ORF">BECKLPF1236B_GA0070989_10938</name>
</gene>
<protein>
    <submittedName>
        <fullName evidence="1">Uncharacterized protein</fullName>
    </submittedName>
</protein>
<accession>A0A450WGX4</accession>
<proteinExistence type="predicted"/>
<reference evidence="1" key="1">
    <citation type="submission" date="2019-02" db="EMBL/GenBank/DDBJ databases">
        <authorList>
            <person name="Gruber-Vodicka R. H."/>
            <person name="Seah K. B. B."/>
        </authorList>
    </citation>
    <scope>NUCLEOTIDE SEQUENCE</scope>
    <source>
        <strain evidence="1">BECK_S313</strain>
    </source>
</reference>
<dbReference type="AlphaFoldDB" id="A0A450WGX4"/>